<proteinExistence type="predicted"/>
<evidence type="ECO:0000313" key="1">
    <source>
        <dbReference type="EMBL" id="LAA66257.1"/>
    </source>
</evidence>
<name>A0A2D4H2R0_MICLE</name>
<protein>
    <submittedName>
        <fullName evidence="1">Uncharacterized protein</fullName>
    </submittedName>
</protein>
<dbReference type="AlphaFoldDB" id="A0A2D4H2R0"/>
<reference evidence="1" key="1">
    <citation type="submission" date="2017-07" db="EMBL/GenBank/DDBJ databases">
        <authorList>
            <person name="Mikheyev A."/>
            <person name="Grau M."/>
        </authorList>
    </citation>
    <scope>NUCLEOTIDE SEQUENCE</scope>
    <source>
        <tissue evidence="1">Venom_gland</tissue>
    </source>
</reference>
<dbReference type="EMBL" id="IACK01001149">
    <property type="protein sequence ID" value="LAA66257.1"/>
    <property type="molecule type" value="Transcribed_RNA"/>
</dbReference>
<sequence>MPLSFQDLHMDVWVQHGLQHNRYLGNFPTQQSLGEFLTLSSIECLVGCKYFHGIEKIIPLDISLIQYFANTYSHAQAQYFLDLDDRWMPSQGGFLCGSG</sequence>
<organism evidence="1">
    <name type="scientific">Micrurus lemniscatus lemniscatus</name>
    <dbReference type="NCBI Taxonomy" id="129467"/>
    <lineage>
        <taxon>Eukaryota</taxon>
        <taxon>Metazoa</taxon>
        <taxon>Chordata</taxon>
        <taxon>Craniata</taxon>
        <taxon>Vertebrata</taxon>
        <taxon>Euteleostomi</taxon>
        <taxon>Lepidosauria</taxon>
        <taxon>Squamata</taxon>
        <taxon>Bifurcata</taxon>
        <taxon>Unidentata</taxon>
        <taxon>Episquamata</taxon>
        <taxon>Toxicofera</taxon>
        <taxon>Serpentes</taxon>
        <taxon>Colubroidea</taxon>
        <taxon>Elapidae</taxon>
        <taxon>Elapinae</taxon>
        <taxon>Micrurus</taxon>
    </lineage>
</organism>
<accession>A0A2D4H2R0</accession>
<reference evidence="1" key="2">
    <citation type="submission" date="2017-11" db="EMBL/GenBank/DDBJ databases">
        <title>Coralsnake Venomics: Analyses of Venom Gland Transcriptomes and Proteomes of Six Brazilian Taxa.</title>
        <authorList>
            <person name="Aird S.D."/>
            <person name="Jorge da Silva N."/>
            <person name="Qiu L."/>
            <person name="Villar-Briones A."/>
            <person name="Aparecida-Saddi V."/>
            <person name="Campos-Telles M.P."/>
            <person name="Grau M."/>
            <person name="Mikheyev A.S."/>
        </authorList>
    </citation>
    <scope>NUCLEOTIDE SEQUENCE</scope>
    <source>
        <tissue evidence="1">Venom_gland</tissue>
    </source>
</reference>